<dbReference type="OMA" id="ETMSIHT"/>
<feature type="compositionally biased region" description="Polar residues" evidence="2">
    <location>
        <begin position="392"/>
        <end position="411"/>
    </location>
</feature>
<feature type="compositionally biased region" description="Pro residues" evidence="2">
    <location>
        <begin position="859"/>
        <end position="875"/>
    </location>
</feature>
<feature type="compositionally biased region" description="Basic and acidic residues" evidence="2">
    <location>
        <begin position="1371"/>
        <end position="1395"/>
    </location>
</feature>
<feature type="region of interest" description="Disordered" evidence="2">
    <location>
        <begin position="128"/>
        <end position="183"/>
    </location>
</feature>
<protein>
    <recommendedName>
        <fullName evidence="5">PH domain-containing protein</fullName>
    </recommendedName>
</protein>
<dbReference type="CDD" id="cd22265">
    <property type="entry name" value="UDM1_RNF168"/>
    <property type="match status" value="1"/>
</dbReference>
<feature type="region of interest" description="Disordered" evidence="2">
    <location>
        <begin position="1348"/>
        <end position="1444"/>
    </location>
</feature>
<feature type="compositionally biased region" description="Low complexity" evidence="2">
    <location>
        <begin position="2026"/>
        <end position="2035"/>
    </location>
</feature>
<feature type="region of interest" description="Disordered" evidence="2">
    <location>
        <begin position="223"/>
        <end position="289"/>
    </location>
</feature>
<dbReference type="PANTHER" id="PTHR24216:SF65">
    <property type="entry name" value="PAXILLIN-LIKE PROTEIN 1"/>
    <property type="match status" value="1"/>
</dbReference>
<accession>A0A2H3JLB9</accession>
<feature type="compositionally biased region" description="Basic and acidic residues" evidence="2">
    <location>
        <begin position="617"/>
        <end position="626"/>
    </location>
</feature>
<evidence type="ECO:0000256" key="2">
    <source>
        <dbReference type="SAM" id="MobiDB-lite"/>
    </source>
</evidence>
<organism evidence="3 4">
    <name type="scientific">Wolfiporia cocos (strain MD-104)</name>
    <name type="common">Brown rot fungus</name>
    <dbReference type="NCBI Taxonomy" id="742152"/>
    <lineage>
        <taxon>Eukaryota</taxon>
        <taxon>Fungi</taxon>
        <taxon>Dikarya</taxon>
        <taxon>Basidiomycota</taxon>
        <taxon>Agaricomycotina</taxon>
        <taxon>Agaricomycetes</taxon>
        <taxon>Polyporales</taxon>
        <taxon>Phaeolaceae</taxon>
        <taxon>Wolfiporia</taxon>
    </lineage>
</organism>
<feature type="region of interest" description="Disordered" evidence="2">
    <location>
        <begin position="1721"/>
        <end position="2115"/>
    </location>
</feature>
<feature type="region of interest" description="Disordered" evidence="2">
    <location>
        <begin position="2530"/>
        <end position="2656"/>
    </location>
</feature>
<dbReference type="Proteomes" id="UP000218811">
    <property type="component" value="Unassembled WGS sequence"/>
</dbReference>
<feature type="compositionally biased region" description="Pro residues" evidence="2">
    <location>
        <begin position="1058"/>
        <end position="1071"/>
    </location>
</feature>
<feature type="compositionally biased region" description="Pro residues" evidence="2">
    <location>
        <begin position="2593"/>
        <end position="2606"/>
    </location>
</feature>
<feature type="compositionally biased region" description="Low complexity" evidence="2">
    <location>
        <begin position="128"/>
        <end position="141"/>
    </location>
</feature>
<dbReference type="EMBL" id="KB467931">
    <property type="protein sequence ID" value="PCH37434.1"/>
    <property type="molecule type" value="Genomic_DNA"/>
</dbReference>
<feature type="compositionally biased region" description="Low complexity" evidence="2">
    <location>
        <begin position="172"/>
        <end position="182"/>
    </location>
</feature>
<feature type="compositionally biased region" description="Pro residues" evidence="2">
    <location>
        <begin position="1655"/>
        <end position="1667"/>
    </location>
</feature>
<evidence type="ECO:0000256" key="1">
    <source>
        <dbReference type="SAM" id="Coils"/>
    </source>
</evidence>
<feature type="region of interest" description="Disordered" evidence="2">
    <location>
        <begin position="1002"/>
        <end position="1186"/>
    </location>
</feature>
<feature type="region of interest" description="Disordered" evidence="2">
    <location>
        <begin position="521"/>
        <end position="719"/>
    </location>
</feature>
<feature type="compositionally biased region" description="Polar residues" evidence="2">
    <location>
        <begin position="79"/>
        <end position="108"/>
    </location>
</feature>
<feature type="coiled-coil region" evidence="1">
    <location>
        <begin position="2259"/>
        <end position="2376"/>
    </location>
</feature>
<feature type="region of interest" description="Disordered" evidence="2">
    <location>
        <begin position="740"/>
        <end position="798"/>
    </location>
</feature>
<feature type="compositionally biased region" description="Polar residues" evidence="2">
    <location>
        <begin position="1731"/>
        <end position="1747"/>
    </location>
</feature>
<feature type="region of interest" description="Disordered" evidence="2">
    <location>
        <begin position="336"/>
        <end position="466"/>
    </location>
</feature>
<feature type="compositionally biased region" description="Pro residues" evidence="2">
    <location>
        <begin position="642"/>
        <end position="653"/>
    </location>
</feature>
<feature type="compositionally biased region" description="Polar residues" evidence="2">
    <location>
        <begin position="1881"/>
        <end position="1893"/>
    </location>
</feature>
<reference evidence="3 4" key="1">
    <citation type="journal article" date="2012" name="Science">
        <title>The Paleozoic origin of enzymatic lignin decomposition reconstructed from 31 fungal genomes.</title>
        <authorList>
            <person name="Floudas D."/>
            <person name="Binder M."/>
            <person name="Riley R."/>
            <person name="Barry K."/>
            <person name="Blanchette R.A."/>
            <person name="Henrissat B."/>
            <person name="Martinez A.T."/>
            <person name="Otillar R."/>
            <person name="Spatafora J.W."/>
            <person name="Yadav J.S."/>
            <person name="Aerts A."/>
            <person name="Benoit I."/>
            <person name="Boyd A."/>
            <person name="Carlson A."/>
            <person name="Copeland A."/>
            <person name="Coutinho P.M."/>
            <person name="de Vries R.P."/>
            <person name="Ferreira P."/>
            <person name="Findley K."/>
            <person name="Foster B."/>
            <person name="Gaskell J."/>
            <person name="Glotzer D."/>
            <person name="Gorecki P."/>
            <person name="Heitman J."/>
            <person name="Hesse C."/>
            <person name="Hori C."/>
            <person name="Igarashi K."/>
            <person name="Jurgens J.A."/>
            <person name="Kallen N."/>
            <person name="Kersten P."/>
            <person name="Kohler A."/>
            <person name="Kuees U."/>
            <person name="Kumar T.K.A."/>
            <person name="Kuo A."/>
            <person name="LaButti K."/>
            <person name="Larrondo L.F."/>
            <person name="Lindquist E."/>
            <person name="Ling A."/>
            <person name="Lombard V."/>
            <person name="Lucas S."/>
            <person name="Lundell T."/>
            <person name="Martin R."/>
            <person name="McLaughlin D.J."/>
            <person name="Morgenstern I."/>
            <person name="Morin E."/>
            <person name="Murat C."/>
            <person name="Nagy L.G."/>
            <person name="Nolan M."/>
            <person name="Ohm R.A."/>
            <person name="Patyshakuliyeva A."/>
            <person name="Rokas A."/>
            <person name="Ruiz-Duenas F.J."/>
            <person name="Sabat G."/>
            <person name="Salamov A."/>
            <person name="Samejima M."/>
            <person name="Schmutz J."/>
            <person name="Slot J.C."/>
            <person name="St John F."/>
            <person name="Stenlid J."/>
            <person name="Sun H."/>
            <person name="Sun S."/>
            <person name="Syed K."/>
            <person name="Tsang A."/>
            <person name="Wiebenga A."/>
            <person name="Young D."/>
            <person name="Pisabarro A."/>
            <person name="Eastwood D.C."/>
            <person name="Martin F."/>
            <person name="Cullen D."/>
            <person name="Grigoriev I.V."/>
            <person name="Hibbett D.S."/>
        </authorList>
    </citation>
    <scope>NUCLEOTIDE SEQUENCE [LARGE SCALE GENOMIC DNA]</scope>
    <source>
        <strain evidence="3 4">MD-104</strain>
    </source>
</reference>
<evidence type="ECO:0000313" key="3">
    <source>
        <dbReference type="EMBL" id="PCH37434.1"/>
    </source>
</evidence>
<feature type="compositionally biased region" description="Pro residues" evidence="2">
    <location>
        <begin position="1159"/>
        <end position="1169"/>
    </location>
</feature>
<feature type="compositionally biased region" description="Polar residues" evidence="2">
    <location>
        <begin position="269"/>
        <end position="278"/>
    </location>
</feature>
<feature type="region of interest" description="Disordered" evidence="2">
    <location>
        <begin position="825"/>
        <end position="880"/>
    </location>
</feature>
<feature type="compositionally biased region" description="Low complexity" evidence="2">
    <location>
        <begin position="654"/>
        <end position="681"/>
    </location>
</feature>
<feature type="compositionally biased region" description="Polar residues" evidence="2">
    <location>
        <begin position="1782"/>
        <end position="1793"/>
    </location>
</feature>
<proteinExistence type="predicted"/>
<feature type="region of interest" description="Disordered" evidence="2">
    <location>
        <begin position="1655"/>
        <end position="1680"/>
    </location>
</feature>
<gene>
    <name evidence="3" type="ORF">WOLCODRAFT_158154</name>
</gene>
<evidence type="ECO:0008006" key="5">
    <source>
        <dbReference type="Google" id="ProtNLM"/>
    </source>
</evidence>
<feature type="compositionally biased region" description="Pro residues" evidence="2">
    <location>
        <begin position="1752"/>
        <end position="1769"/>
    </location>
</feature>
<feature type="compositionally biased region" description="Acidic residues" evidence="2">
    <location>
        <begin position="2210"/>
        <end position="2227"/>
    </location>
</feature>
<feature type="compositionally biased region" description="Low complexity" evidence="2">
    <location>
        <begin position="1072"/>
        <end position="1097"/>
    </location>
</feature>
<feature type="compositionally biased region" description="Pro residues" evidence="2">
    <location>
        <begin position="2073"/>
        <end position="2083"/>
    </location>
</feature>
<feature type="compositionally biased region" description="Low complexity" evidence="2">
    <location>
        <begin position="336"/>
        <end position="347"/>
    </location>
</feature>
<feature type="compositionally biased region" description="Pro residues" evidence="2">
    <location>
        <begin position="2552"/>
        <end position="2565"/>
    </location>
</feature>
<name>A0A2H3JLB9_WOLCO</name>
<feature type="compositionally biased region" description="Basic and acidic residues" evidence="2">
    <location>
        <begin position="1019"/>
        <end position="1028"/>
    </location>
</feature>
<sequence length="2656" mass="288026">MAQADIGTIAARQQSQHASTAGDAQLGELELVQTLCPFQLLYSDGIERLGADSPQERVRWVSAIWDVLDRAVSIPDRSMSGSPTNSVRTGRSFTSTATSESGNGSASTRYMPLLENIPDISDLQSLSGSSGPSILSRGPSLVSTHRTRAADDSAISGQTYLYPGDPRVIGPSRSSSMRRTSSLTDLDQEFASALRRARDARPGLGFGMSLVSGVPVGDGSPVTVSSGPRLGRNVFMSPPPSVGRGATKSQGQSSGSSTGITDEAFFSARTGSDGTRQTSSYYSSSSFTNGLTTTESKTYTGLVTDETVIDIVSGSGTNIVPSTLSFRGTASASLLGDSHSGSSDGLHPPAPSSRSGLSRTGGVRRRTPRSRDRSSSSSCISSTEGTSDKENTCTYTPTMSRSVTDGFSTLESYTRTDSYTPTPSSYSRASEGTLSDLPPSTVRSSESLPHARPRTPSELSYVSLPSIPSLDTDYETADVCSTDYETAPKCPSEPITEYETAEICPSDVTTDYNTAECRCVKPEDEGEEDVVSITPPSSIPTIPSPPASEDGFEIVQAPDITPPSLPYRRRTVPRAVQGEQRASADLERTPSIPEEMLSISVISPSDEPLSPSEEPESPPRRQDRPFSRISAEVSSVSILDPSPIPPSPSPPELPSVSSVSTPTESSVTPTPSSVLTPSAPSNVPQPPTSSSPAVPASLWAPETDGSYESSIVGPSPSIQSLAIPEVPDVSFETSFLRPSGSIISSEEALTPISEISTPSPITLSSSRSPSLTPTPSSISLAPSVPSPTPMPSEAAPHLVAVTRTPSSVSAASSVSMRSSILYPRSLSNVPPPPIREPSTVPSLLPSVRSLTPSRITSPPSVPLPPSPAPSAPSVPPSLSMSVSITTPRGDAPSIMSTLETIASEAPSQILTHDVNRLLQYLHEINEIRGAENRDMTTNIQEIRRVLEQFRDEQIEMHQRTQAEIQQQRIQTEIHQRAQAQQIPQMQQIPTMVPIPQFPQVPPMQYPSAPGAVRLPTRPPAEEYRRDQEYDMEEREVPPPVPRKDRAVGGSTVISSDGPPRPTLLTPPPMRLPSPDTLSESMSFLSSHHSDDLSLMESVPYPIMQVPGSPSWPSESSSFPESSPPSTLRSRSPTPVRVPPSREGSSPFPLPIPMRDRDQPPLPSGPPSPSPSVVSLAPSDATARPVPSIDYSQLRDMIIAVREELAVLREGQMTAGMILEELRGRPVGQDVADCCRRLEEAIQRVMDQSQRAPRPPPRDDISEYPSVSESSLAEHFRRLHEELSQQPPIQMPIPTRVGPSFDERIIGILSEEQPSVRQPVLGPPPITHLRYRPGLRATRPRSVSPVFEVDLPRRPGTFPVTQLPLGYPGRAPESRYPGREPESRYPGRETESRMGDAGRGPSHGLPPGPDARAPYPPSTDRPYPPPGPPSEERMPYPPRVAGLQSPYQPLTGLDDTAGGTVPGEDIDFDEQVRRLRAQRRPDVPSGYFHAGRTGPPRTAPPALADVPPPQQVFPPGMPLPGVQPPGAPPPGTFAQVPSVQSLLQLPIDDILALLRENRNAHNASLEQQREIMRYLRDLNDWFARDVHDRHAEVRGVNERLDHIDDVLEELRHGRGPGVIVAPPQPMPPRTGVPSGPGMPEPFVVPDAGRMQAYPPGPVAPPPVIPPPGGYEDRTPPHEGPPVIPATPPPAPYPGPGAPVLPGFPYAPAAPVLPFPQPRPSAVYDEDVVPSSPEYSPTESITPTGSSIEESPPLFIPGPPGPPPVVQPQGPPGILQPSHPPTFVQVTSQEGSPSASPIMRDVDRAGLPSRSASPLPVPSTEPGVGIPRHPGVREQLPSPEQPTVFVPPPGEFVSMPTAPMAPQPEVIAGDRPSSATPAIVRLQSRSRSPGRSTARSPVHVVLPSRRDDGRESSVIIRVPSAGPSRIPPAESPMVHVGRSPPPGFEGDPGRYPQDPGGSAQDPRRRDRSGTPHHVLTRSPSPVTQIPRSPPRGPSPSEQFRPTRPAPEQGAVSPPIGVYDPSQPGGGYSPSESPSEGPIGEREDTGPPFGQPVTQITRSPPRDPTILDIPQEPHSPYGPLPVPEPTRLPDSPSGGPERAIDVARSPSPIGEVGRAVSGPGDLALEEAERQRDERFGALERRFEDTVSMLQHAEEGRDEAFRANEDERERLFLEHEQRREQEAVQRRDEIWRQLEDRLAALTPAPLPVPPPDVELAEPEPEPPVEEEEEQPPGEATLVPPPVHPDDMQNIRDSVISVVTDASARHAQEILDTVQLEREELARERELERAERERLYAEAEAARAQASEEREARVRLLEEELATVRAELENERQLRAVEETERRERERAEMLERDEAMRNQLTELTNLVSEQREELTAKREASDARWNEKLEWMQRKDAQDDELRGFINQILANRNDDRAWLEEWRTFKESQPSTQDVLARIEQLKEDQQQILDGLYDRWRSHCDEMHERTMEAVRSTAQEQVPFNIQAYLDEFSRSLASEVRMLLGEVGRLREERRNLQYELGCLLTMKSKMGPGGEFDPDWKPATGPCARDNAPPAEAPPPPPPPPPEEPMAARPGWRQVMPSRAGRRSRRSQSTGPLPPPPPEPQPPARPADSWPTWRPDPAYVPTPPSVQIEPQLLSPPQPSPGLFGPRTPRSSIYRG</sequence>
<feature type="region of interest" description="Disordered" evidence="2">
    <location>
        <begin position="75"/>
        <end position="108"/>
    </location>
</feature>
<feature type="compositionally biased region" description="Low complexity" evidence="2">
    <location>
        <begin position="375"/>
        <end position="385"/>
    </location>
</feature>
<dbReference type="PANTHER" id="PTHR24216">
    <property type="entry name" value="PAXILLIN-RELATED"/>
    <property type="match status" value="1"/>
</dbReference>
<feature type="region of interest" description="Disordered" evidence="2">
    <location>
        <begin position="2198"/>
        <end position="2249"/>
    </location>
</feature>
<feature type="compositionally biased region" description="Low complexity" evidence="2">
    <location>
        <begin position="749"/>
        <end position="783"/>
    </location>
</feature>
<feature type="compositionally biased region" description="Low complexity" evidence="2">
    <location>
        <begin position="603"/>
        <end position="612"/>
    </location>
</feature>
<dbReference type="OrthoDB" id="2507336at2759"/>
<keyword evidence="1" id="KW-0175">Coiled coil</keyword>
<dbReference type="STRING" id="742152.A0A2H3JLB9"/>
<feature type="region of interest" description="Disordered" evidence="2">
    <location>
        <begin position="1244"/>
        <end position="1265"/>
    </location>
</feature>
<keyword evidence="4" id="KW-1185">Reference proteome</keyword>
<feature type="compositionally biased region" description="Low complexity" evidence="2">
    <location>
        <begin position="1106"/>
        <end position="1141"/>
    </location>
</feature>
<feature type="compositionally biased region" description="Low complexity" evidence="2">
    <location>
        <begin position="532"/>
        <end position="541"/>
    </location>
</feature>
<feature type="compositionally biased region" description="Pro residues" evidence="2">
    <location>
        <begin position="1403"/>
        <end position="1428"/>
    </location>
</feature>
<feature type="compositionally biased region" description="Low complexity" evidence="2">
    <location>
        <begin position="412"/>
        <end position="430"/>
    </location>
</feature>
<evidence type="ECO:0000313" key="4">
    <source>
        <dbReference type="Proteomes" id="UP000218811"/>
    </source>
</evidence>